<accession>A0ABW1SHJ1</accession>
<feature type="transmembrane region" description="Helical" evidence="1">
    <location>
        <begin position="127"/>
        <end position="144"/>
    </location>
</feature>
<evidence type="ECO:0008006" key="4">
    <source>
        <dbReference type="Google" id="ProtNLM"/>
    </source>
</evidence>
<keyword evidence="1" id="KW-0472">Membrane</keyword>
<keyword evidence="3" id="KW-1185">Reference proteome</keyword>
<evidence type="ECO:0000256" key="1">
    <source>
        <dbReference type="SAM" id="Phobius"/>
    </source>
</evidence>
<keyword evidence="1" id="KW-0812">Transmembrane</keyword>
<protein>
    <recommendedName>
        <fullName evidence="4">Integral membrane protein</fullName>
    </recommendedName>
</protein>
<feature type="transmembrane region" description="Helical" evidence="1">
    <location>
        <begin position="165"/>
        <end position="184"/>
    </location>
</feature>
<dbReference type="RefSeq" id="WP_137616912.1">
    <property type="nucleotide sequence ID" value="NZ_BJDI01000014.1"/>
</dbReference>
<feature type="transmembrane region" description="Helical" evidence="1">
    <location>
        <begin position="41"/>
        <end position="57"/>
    </location>
</feature>
<keyword evidence="1" id="KW-1133">Transmembrane helix</keyword>
<evidence type="ECO:0000313" key="3">
    <source>
        <dbReference type="Proteomes" id="UP001596171"/>
    </source>
</evidence>
<feature type="transmembrane region" description="Helical" evidence="1">
    <location>
        <begin position="101"/>
        <end position="121"/>
    </location>
</feature>
<dbReference type="Proteomes" id="UP001596171">
    <property type="component" value="Unassembled WGS sequence"/>
</dbReference>
<gene>
    <name evidence="2" type="ORF">ACFP1L_03615</name>
</gene>
<proteinExistence type="predicted"/>
<dbReference type="EMBL" id="JBHSSE010000008">
    <property type="protein sequence ID" value="MFC6200984.1"/>
    <property type="molecule type" value="Genomic_DNA"/>
</dbReference>
<sequence length="219" mass="24371">MPVLLNSQHFQPLVDSYIIRNVVIGMLIPEQFQVNLRKLESLNGFMLMLVWFLQLTGFKSKTIQPIRPIPLLLILTAFWVLSICSPASLRKLVQALRLDLQVVYLVYTAILVVLPVAFSTTALNDNGTAIGILISIVGVLIPYLPKQRVLGVQITDSRARNNWQLVIILGARISFIVGVTSFILGALSFVVFLSTLSVGFVSLLGGMFGYLRYLNRHSD</sequence>
<comment type="caution">
    <text evidence="2">The sequence shown here is derived from an EMBL/GenBank/DDBJ whole genome shotgun (WGS) entry which is preliminary data.</text>
</comment>
<feature type="transmembrane region" description="Helical" evidence="1">
    <location>
        <begin position="190"/>
        <end position="211"/>
    </location>
</feature>
<name>A0ABW1SHJ1_9LACO</name>
<organism evidence="2 3">
    <name type="scientific">Lactiplantibacillus nangangensis</name>
    <dbReference type="NCBI Taxonomy" id="2559917"/>
    <lineage>
        <taxon>Bacteria</taxon>
        <taxon>Bacillati</taxon>
        <taxon>Bacillota</taxon>
        <taxon>Bacilli</taxon>
        <taxon>Lactobacillales</taxon>
        <taxon>Lactobacillaceae</taxon>
        <taxon>Lactiplantibacillus</taxon>
    </lineage>
</organism>
<evidence type="ECO:0000313" key="2">
    <source>
        <dbReference type="EMBL" id="MFC6200984.1"/>
    </source>
</evidence>
<feature type="transmembrane region" description="Helical" evidence="1">
    <location>
        <begin position="69"/>
        <end position="89"/>
    </location>
</feature>
<reference evidence="3" key="1">
    <citation type="journal article" date="2019" name="Int. J. Syst. Evol. Microbiol.">
        <title>The Global Catalogue of Microorganisms (GCM) 10K type strain sequencing project: providing services to taxonomists for standard genome sequencing and annotation.</title>
        <authorList>
            <consortium name="The Broad Institute Genomics Platform"/>
            <consortium name="The Broad Institute Genome Sequencing Center for Infectious Disease"/>
            <person name="Wu L."/>
            <person name="Ma J."/>
        </authorList>
    </citation>
    <scope>NUCLEOTIDE SEQUENCE [LARGE SCALE GENOMIC DNA]</scope>
    <source>
        <strain evidence="3">CCM 8930</strain>
    </source>
</reference>